<dbReference type="RefSeq" id="WP_160629619.1">
    <property type="nucleotide sequence ID" value="NZ_CP047593.1"/>
</dbReference>
<feature type="transmembrane region" description="Helical" evidence="1">
    <location>
        <begin position="43"/>
        <end position="65"/>
    </location>
</feature>
<protein>
    <submittedName>
        <fullName evidence="2">DUF3332 family protein</fullName>
    </submittedName>
</protein>
<dbReference type="Pfam" id="PF11810">
    <property type="entry name" value="DUF3332"/>
    <property type="match status" value="1"/>
</dbReference>
<evidence type="ECO:0000313" key="2">
    <source>
        <dbReference type="EMBL" id="QHI70442.1"/>
    </source>
</evidence>
<gene>
    <name evidence="2" type="ORF">GT409_13675</name>
</gene>
<keyword evidence="1" id="KW-1133">Transmembrane helix</keyword>
<dbReference type="KEGG" id="taer:GT409_13675"/>
<dbReference type="PROSITE" id="PS51257">
    <property type="entry name" value="PROKAR_LIPOPROTEIN"/>
    <property type="match status" value="1"/>
</dbReference>
<dbReference type="EMBL" id="CP047593">
    <property type="protein sequence ID" value="QHI70442.1"/>
    <property type="molecule type" value="Genomic_DNA"/>
</dbReference>
<proteinExistence type="predicted"/>
<organism evidence="2 3">
    <name type="scientific">Tichowtungia aerotolerans</name>
    <dbReference type="NCBI Taxonomy" id="2697043"/>
    <lineage>
        <taxon>Bacteria</taxon>
        <taxon>Pseudomonadati</taxon>
        <taxon>Kiritimatiellota</taxon>
        <taxon>Tichowtungiia</taxon>
        <taxon>Tichowtungiales</taxon>
        <taxon>Tichowtungiaceae</taxon>
        <taxon>Tichowtungia</taxon>
    </lineage>
</organism>
<name>A0A6P1M8U2_9BACT</name>
<dbReference type="Proteomes" id="UP000464954">
    <property type="component" value="Chromosome"/>
</dbReference>
<dbReference type="InterPro" id="IPR021768">
    <property type="entry name" value="DUF3332"/>
</dbReference>
<sequence length="97" mass="10685">MKKILLSVITLSILLTGCTGPFVLTKKVHTWQTSFEDKWVDEVAFLGCIILPVYSLSTLADGLIFNSVEFWTGENPMDSVEAPSGNEMCLRSVAAQM</sequence>
<dbReference type="AlphaFoldDB" id="A0A6P1M8U2"/>
<keyword evidence="1" id="KW-0472">Membrane</keyword>
<reference evidence="2 3" key="1">
    <citation type="submission" date="2020-01" db="EMBL/GenBank/DDBJ databases">
        <title>Ponticoccus aerotolerans gen. nov., sp. nov., an anaerobic bacterium and proposal of Ponticoccusceae fam. nov., Ponticoccusles ord. nov. and Ponticoccuse classis nov. in the phylum Kiritimatiellaeota.</title>
        <authorList>
            <person name="Zhou L.Y."/>
            <person name="Du Z.J."/>
        </authorList>
    </citation>
    <scope>NUCLEOTIDE SEQUENCE [LARGE SCALE GENOMIC DNA]</scope>
    <source>
        <strain evidence="2 3">S-5007</strain>
    </source>
</reference>
<evidence type="ECO:0000313" key="3">
    <source>
        <dbReference type="Proteomes" id="UP000464954"/>
    </source>
</evidence>
<evidence type="ECO:0000256" key="1">
    <source>
        <dbReference type="SAM" id="Phobius"/>
    </source>
</evidence>
<accession>A0A6P1M8U2</accession>
<keyword evidence="3" id="KW-1185">Reference proteome</keyword>
<keyword evidence="1" id="KW-0812">Transmembrane</keyword>